<comment type="caution">
    <text evidence="1">The sequence shown here is derived from an EMBL/GenBank/DDBJ whole genome shotgun (WGS) entry which is preliminary data.</text>
</comment>
<keyword evidence="2" id="KW-1185">Reference proteome</keyword>
<dbReference type="Pfam" id="PF17645">
    <property type="entry name" value="Amdase"/>
    <property type="match status" value="1"/>
</dbReference>
<dbReference type="InterPro" id="IPR053714">
    <property type="entry name" value="Iso_Racemase_Enz_sf"/>
</dbReference>
<name>K6XFU8_9MICO</name>
<evidence type="ECO:0000313" key="2">
    <source>
        <dbReference type="Proteomes" id="UP000008366"/>
    </source>
</evidence>
<dbReference type="AlphaFoldDB" id="K6XFU8"/>
<dbReference type="PANTHER" id="PTHR40267:SF1">
    <property type="entry name" value="BLR3294 PROTEIN"/>
    <property type="match status" value="1"/>
</dbReference>
<dbReference type="eggNOG" id="COG3473">
    <property type="taxonomic scope" value="Bacteria"/>
</dbReference>
<dbReference type="Gene3D" id="3.40.50.12500">
    <property type="match status" value="1"/>
</dbReference>
<proteinExistence type="predicted"/>
<dbReference type="RefSeq" id="WP_006594246.1">
    <property type="nucleotide sequence ID" value="NZ_BAHD01000079.1"/>
</dbReference>
<accession>K6XFU8</accession>
<protein>
    <submittedName>
        <fullName evidence="1">Putative decarboxylase</fullName>
    </submittedName>
</protein>
<gene>
    <name evidence="1" type="ORF">KILIM_079_00120</name>
</gene>
<organism evidence="1 2">
    <name type="scientific">Kineosphaera limosa NBRC 100340</name>
    <dbReference type="NCBI Taxonomy" id="1184609"/>
    <lineage>
        <taxon>Bacteria</taxon>
        <taxon>Bacillati</taxon>
        <taxon>Actinomycetota</taxon>
        <taxon>Actinomycetes</taxon>
        <taxon>Micrococcales</taxon>
        <taxon>Dermatophilaceae</taxon>
        <taxon>Kineosphaera</taxon>
    </lineage>
</organism>
<dbReference type="Proteomes" id="UP000008366">
    <property type="component" value="Unassembled WGS sequence"/>
</dbReference>
<sequence>MTTSTFASDPRTGSLPVAATGSMPVAATGSMPVVADGVTTVAMLCPGQRSRTDFAWLEEQLGVRLPIEPTRPAPADYNIEELLRLGSKEQLAPIARLAARRHAANAVMWACSSGSFVQGTAGVRRQARCIGEAAGAPSSSTSIAFLEALRTLRINKVAVASTYPPAVTGHFVHLLCDEGFKVASCASHRLPPDAHTEGVDPEDIRDLVGDRFCRDVEAVLVPDTALPAAPLVDELERSLDKIVLTAAQVTAWYGLRLAGWYGRAPGLGRLFL</sequence>
<dbReference type="OrthoDB" id="4537983at2"/>
<dbReference type="PANTHER" id="PTHR40267">
    <property type="entry name" value="BLR3294 PROTEIN"/>
    <property type="match status" value="1"/>
</dbReference>
<evidence type="ECO:0000313" key="1">
    <source>
        <dbReference type="EMBL" id="GAB97714.1"/>
    </source>
</evidence>
<dbReference type="STRING" id="1184609.KILIM_079_00120"/>
<reference evidence="1 2" key="1">
    <citation type="submission" date="2012-08" db="EMBL/GenBank/DDBJ databases">
        <title>Whole genome shotgun sequence of Kineosphaera limosa NBRC 100340.</title>
        <authorList>
            <person name="Yoshida I."/>
            <person name="Isaki S."/>
            <person name="Hosoyama A."/>
            <person name="Tsuchikane K."/>
            <person name="Katsumata H."/>
            <person name="Ando Y."/>
            <person name="Ohji S."/>
            <person name="Hamada M."/>
            <person name="Tamura T."/>
            <person name="Yamazoe A."/>
            <person name="Yamazaki S."/>
            <person name="Fujita N."/>
        </authorList>
    </citation>
    <scope>NUCLEOTIDE SEQUENCE [LARGE SCALE GENOMIC DNA]</scope>
    <source>
        <strain evidence="1 2">NBRC 100340</strain>
    </source>
</reference>
<dbReference type="InterPro" id="IPR026286">
    <property type="entry name" value="MaiA/AMDase"/>
</dbReference>
<dbReference type="EMBL" id="BAHD01000079">
    <property type="protein sequence ID" value="GAB97714.1"/>
    <property type="molecule type" value="Genomic_DNA"/>
</dbReference>